<keyword evidence="2" id="KW-0812">Transmembrane</keyword>
<dbReference type="Proteomes" id="UP000698028">
    <property type="component" value="Unassembled WGS sequence"/>
</dbReference>
<protein>
    <submittedName>
        <fullName evidence="3">Efflux RND transporter permease subunit</fullName>
    </submittedName>
</protein>
<dbReference type="RefSeq" id="WP_218633624.1">
    <property type="nucleotide sequence ID" value="NZ_JAHVAH010000001.1"/>
</dbReference>
<evidence type="ECO:0000256" key="2">
    <source>
        <dbReference type="SAM" id="Phobius"/>
    </source>
</evidence>
<feature type="transmembrane region" description="Helical" evidence="2">
    <location>
        <begin position="946"/>
        <end position="965"/>
    </location>
</feature>
<organism evidence="3 4">
    <name type="scientific">Sphingomicrobium clamense</name>
    <dbReference type="NCBI Taxonomy" id="2851013"/>
    <lineage>
        <taxon>Bacteria</taxon>
        <taxon>Pseudomonadati</taxon>
        <taxon>Pseudomonadota</taxon>
        <taxon>Alphaproteobacteria</taxon>
        <taxon>Sphingomonadales</taxon>
        <taxon>Sphingomonadaceae</taxon>
        <taxon>Sphingomicrobium</taxon>
    </lineage>
</organism>
<dbReference type="PANTHER" id="PTHR32063:SF77">
    <property type="entry name" value="ACR FAMILY TRANSPORT PROTEIN"/>
    <property type="match status" value="1"/>
</dbReference>
<keyword evidence="2" id="KW-1133">Transmembrane helix</keyword>
<dbReference type="EMBL" id="JAHVAH010000001">
    <property type="protein sequence ID" value="MBW0145741.1"/>
    <property type="molecule type" value="Genomic_DNA"/>
</dbReference>
<dbReference type="Pfam" id="PF00873">
    <property type="entry name" value="ACR_tran"/>
    <property type="match status" value="2"/>
</dbReference>
<feature type="transmembrane region" description="Helical" evidence="2">
    <location>
        <begin position="432"/>
        <end position="452"/>
    </location>
</feature>
<gene>
    <name evidence="3" type="ORF">KTQ36_10610</name>
</gene>
<accession>A0ABS6V860</accession>
<sequence length="1144" mass="123809">MNFRNISAWSIRNPVPPIVLFTILLVTGIISFARMEVTGNPDIDFPAAYVTIIQPGAAPEEIETQITQRVEAAVRGIEGVDEINSSVNEGSSGTFVQFEIGTDTDRGVNDVRDAIAQVRGSLPSGILEPRVSRVDISNDSLSFIAARTTDMTLEELSWFIDNEVNRRLLGVEGIAEVRRFGGVDREIRVVLDPAAMQAQGLTAASVNNQLRQLNINAAGGRTEIAGSQQSVRVLGNAATANALAETQISTGFGRTVRLRDIAEVSDSASEQTSYARMNGEEVVVFNFSRAKGASDVTSYEEGWVELEKIEQDDPRVDFIEISNNVKYTKVQYASSMQALIEGALLAVLVVFLFLRDFRATIIAAVAIPLSAIPAFFFMELMGINLNFLSLLALALVAGVLVDDAIVEIENIVRHMRMGKSAYQASIDAADEIGLAVLATTMTIVAVFLPVALMPGISGQFFRNFGYTVVLAVVMSLFVARMITPLMAAYFLKAHGEQEHANGKFMQWYLKVLSWTLSKDKMVAARQGLVEPPSKPKYHIVPAAIAGVVALAMTVMGQMQPEAPSLVMALVSFVFTALLLWGVFSILAILIGLVVAKLRGTETNGWAARSQYRWTKFRTRLKDHRMAAVGGGITTLVLTVVLFATLPMQFSPREDRDTSTVNIGLPPGATIEQTAELTGRVAAIVGEHPQVENVFQRIFTNSGNVNVIWKDDRPRPSFEYEQELAPALAQVPDARVNFQSQGGGGPGGSGQAITFYLGSSDPELLEETAYKIADEMAATTQLVGPRVVGDDIRPEITITPRFDLAADLGVTTVALSQTIRIATIGEIEQNSAKFSLSDRQIPVRVSLSEEQREDIDTLLNLPVPTANGGSVPLKSVADIGFGAGPTTIQRTDQMRRIAIGADLAPDVPVGVGWQTVNELPTLANLPRGVQRLELGEQKWQAELLRNFVIAVLAGVMLVFAVLVLLYRRFLAPFVNMGSLLLAPLGAAFALHLAGMSISLPVFIGLLMLLGIVAKNSILLVDFALEMMNHGMEKDEAIYEAGHKRAQPIVMTTVAMVAGMIPIALSLHGDSSWRAPMGYAVIGGLIFSTVLTLLLVPAYFSMAIDVEKKLAKKFGRFVNDDGQRRIPANETPRPIAGPNDPPLPAE</sequence>
<keyword evidence="4" id="KW-1185">Reference proteome</keyword>
<feature type="transmembrane region" description="Helical" evidence="2">
    <location>
        <begin position="387"/>
        <end position="412"/>
    </location>
</feature>
<feature type="transmembrane region" description="Helical" evidence="2">
    <location>
        <begin position="332"/>
        <end position="354"/>
    </location>
</feature>
<feature type="transmembrane region" description="Helical" evidence="2">
    <location>
        <begin position="565"/>
        <end position="595"/>
    </location>
</feature>
<feature type="transmembrane region" description="Helical" evidence="2">
    <location>
        <begin position="998"/>
        <end position="1023"/>
    </location>
</feature>
<feature type="transmembrane region" description="Helical" evidence="2">
    <location>
        <begin position="972"/>
        <end position="992"/>
    </location>
</feature>
<feature type="transmembrane region" description="Helical" evidence="2">
    <location>
        <begin position="361"/>
        <end position="381"/>
    </location>
</feature>
<feature type="transmembrane region" description="Helical" evidence="2">
    <location>
        <begin position="464"/>
        <end position="482"/>
    </location>
</feature>
<proteinExistence type="predicted"/>
<feature type="transmembrane region" description="Helical" evidence="2">
    <location>
        <begin position="539"/>
        <end position="559"/>
    </location>
</feature>
<dbReference type="InterPro" id="IPR001036">
    <property type="entry name" value="Acrflvin-R"/>
</dbReference>
<evidence type="ECO:0000313" key="4">
    <source>
        <dbReference type="Proteomes" id="UP000698028"/>
    </source>
</evidence>
<feature type="region of interest" description="Disordered" evidence="1">
    <location>
        <begin position="1120"/>
        <end position="1144"/>
    </location>
</feature>
<feature type="transmembrane region" description="Helical" evidence="2">
    <location>
        <begin position="625"/>
        <end position="645"/>
    </location>
</feature>
<feature type="transmembrane region" description="Helical" evidence="2">
    <location>
        <begin position="1044"/>
        <end position="1063"/>
    </location>
</feature>
<evidence type="ECO:0000313" key="3">
    <source>
        <dbReference type="EMBL" id="MBW0145741.1"/>
    </source>
</evidence>
<evidence type="ECO:0000256" key="1">
    <source>
        <dbReference type="SAM" id="MobiDB-lite"/>
    </source>
</evidence>
<keyword evidence="2" id="KW-0472">Membrane</keyword>
<reference evidence="3 4" key="1">
    <citation type="submission" date="2021-07" db="EMBL/GenBank/DDBJ databases">
        <title>The draft genome sequence of Sphingomicrobium sp. B8.</title>
        <authorList>
            <person name="Mu L."/>
        </authorList>
    </citation>
    <scope>NUCLEOTIDE SEQUENCE [LARGE SCALE GENOMIC DNA]</scope>
    <source>
        <strain evidence="3 4">B8</strain>
    </source>
</reference>
<comment type="caution">
    <text evidence="3">The sequence shown here is derived from an EMBL/GenBank/DDBJ whole genome shotgun (WGS) entry which is preliminary data.</text>
</comment>
<dbReference type="PANTHER" id="PTHR32063">
    <property type="match status" value="1"/>
</dbReference>
<name>A0ABS6V860_9SPHN</name>
<feature type="transmembrane region" description="Helical" evidence="2">
    <location>
        <begin position="1075"/>
        <end position="1098"/>
    </location>
</feature>